<dbReference type="SUPFAM" id="SSF81301">
    <property type="entry name" value="Nucleotidyltransferase"/>
    <property type="match status" value="1"/>
</dbReference>
<dbReference type="STRING" id="324602.Caur_2868"/>
<feature type="domain" description="Polymerase beta nucleotidyltransferase" evidence="1">
    <location>
        <begin position="11"/>
        <end position="102"/>
    </location>
</feature>
<dbReference type="PANTHER" id="PTHR33933:SF1">
    <property type="entry name" value="PROTEIN ADENYLYLTRANSFERASE MNTA-RELATED"/>
    <property type="match status" value="1"/>
</dbReference>
<dbReference type="InterPro" id="IPR052548">
    <property type="entry name" value="Type_VII_TA_antitoxin"/>
</dbReference>
<dbReference type="Proteomes" id="UP000002008">
    <property type="component" value="Chromosome"/>
</dbReference>
<dbReference type="Pfam" id="PF18765">
    <property type="entry name" value="Polbeta"/>
    <property type="match status" value="1"/>
</dbReference>
<dbReference type="PANTHER" id="PTHR33933">
    <property type="entry name" value="NUCLEOTIDYLTRANSFERASE"/>
    <property type="match status" value="1"/>
</dbReference>
<dbReference type="Gene3D" id="3.30.460.10">
    <property type="entry name" value="Beta Polymerase, domain 2"/>
    <property type="match status" value="1"/>
</dbReference>
<dbReference type="eggNOG" id="COG1708">
    <property type="taxonomic scope" value="Bacteria"/>
</dbReference>
<accession>A9WF85</accession>
<dbReference type="AlphaFoldDB" id="A9WF85"/>
<sequence length="124" mass="14055">MRFGLKETTIEQICTVLSHYPQVEKAILYGSRAKGNYKPGSDIDLTLTGNEALTLDVLYRIINDIDDLLLPYTFDLSILHQISDPDVIEHIQRVGVELVAKNSYQKLSHSTDRLQDRDRHTASA</sequence>
<name>A9WF85_CHLAA</name>
<keyword evidence="3" id="KW-1185">Reference proteome</keyword>
<dbReference type="HOGENOM" id="CLU_130257_5_1_0"/>
<dbReference type="InParanoid" id="A9WF85"/>
<dbReference type="PATRIC" id="fig|324602.8.peg.3230"/>
<dbReference type="RefSeq" id="WP_012258722.1">
    <property type="nucleotide sequence ID" value="NC_010175.1"/>
</dbReference>
<reference evidence="3" key="1">
    <citation type="journal article" date="2011" name="BMC Genomics">
        <title>Complete genome sequence of the filamentous anoxygenic phototrophic bacterium Chloroflexus aurantiacus.</title>
        <authorList>
            <person name="Tang K.H."/>
            <person name="Barry K."/>
            <person name="Chertkov O."/>
            <person name="Dalin E."/>
            <person name="Han C.S."/>
            <person name="Hauser L.J."/>
            <person name="Honchak B.M."/>
            <person name="Karbach L.E."/>
            <person name="Land M.L."/>
            <person name="Lapidus A."/>
            <person name="Larimer F.W."/>
            <person name="Mikhailova N."/>
            <person name="Pitluck S."/>
            <person name="Pierson B.K."/>
            <person name="Blankenship R.E."/>
        </authorList>
    </citation>
    <scope>NUCLEOTIDE SEQUENCE [LARGE SCALE GENOMIC DNA]</scope>
    <source>
        <strain evidence="3">ATCC 29366 / DSM 635 / J-10-fl</strain>
    </source>
</reference>
<evidence type="ECO:0000313" key="2">
    <source>
        <dbReference type="EMBL" id="ABY36069.1"/>
    </source>
</evidence>
<evidence type="ECO:0000313" key="3">
    <source>
        <dbReference type="Proteomes" id="UP000002008"/>
    </source>
</evidence>
<dbReference type="KEGG" id="cau:Caur_2868"/>
<evidence type="ECO:0000259" key="1">
    <source>
        <dbReference type="Pfam" id="PF18765"/>
    </source>
</evidence>
<dbReference type="InterPro" id="IPR041633">
    <property type="entry name" value="Polbeta"/>
</dbReference>
<dbReference type="CDD" id="cd05403">
    <property type="entry name" value="NT_KNTase_like"/>
    <property type="match status" value="1"/>
</dbReference>
<dbReference type="EMBL" id="CP000909">
    <property type="protein sequence ID" value="ABY36069.1"/>
    <property type="molecule type" value="Genomic_DNA"/>
</dbReference>
<proteinExistence type="predicted"/>
<organism evidence="2 3">
    <name type="scientific">Chloroflexus aurantiacus (strain ATCC 29366 / DSM 635 / J-10-fl)</name>
    <dbReference type="NCBI Taxonomy" id="324602"/>
    <lineage>
        <taxon>Bacteria</taxon>
        <taxon>Bacillati</taxon>
        <taxon>Chloroflexota</taxon>
        <taxon>Chloroflexia</taxon>
        <taxon>Chloroflexales</taxon>
        <taxon>Chloroflexineae</taxon>
        <taxon>Chloroflexaceae</taxon>
        <taxon>Chloroflexus</taxon>
    </lineage>
</organism>
<dbReference type="EnsemblBacteria" id="ABY36069">
    <property type="protein sequence ID" value="ABY36069"/>
    <property type="gene ID" value="Caur_2868"/>
</dbReference>
<dbReference type="InterPro" id="IPR043519">
    <property type="entry name" value="NT_sf"/>
</dbReference>
<gene>
    <name evidence="2" type="ordered locus">Caur_2868</name>
</gene>
<protein>
    <submittedName>
        <fullName evidence="2">DNA polymerase beta domain protein region</fullName>
    </submittedName>
</protein>